<dbReference type="InterPro" id="IPR001638">
    <property type="entry name" value="Solute-binding_3/MltF_N"/>
</dbReference>
<sequence>MKLIQTVQTIGLGLGLMGVCAASHADALDTIKKNGTIRVAVAMGVPMFSYANANMEPEGSDVDTAKLLAQDLGVKLDLVQITNAARVPSIQTGKADLTVSSLSITPERAKVVDFTVPYASLQTIVAAPKDVQIKSYADLKGLRLGVTRATVNDADVTKNAKDANIRRFEDDATLVTAGVSGQVQAVSSQWPIVAEINKKQTNNPFETKFTQHEFMLGIAMPKNNPELKAWLDKWILENLKNGKLNDIYKKYHGNELSPKVVNQQS</sequence>
<dbReference type="PANTHER" id="PTHR35936:SF17">
    <property type="entry name" value="ARGININE-BINDING EXTRACELLULAR PROTEIN ARTP"/>
    <property type="match status" value="1"/>
</dbReference>
<dbReference type="AlphaFoldDB" id="A0A356LCM9"/>
<accession>A0A356LCM9</accession>
<protein>
    <submittedName>
        <fullName evidence="4">Amino acid ABC transporter</fullName>
    </submittedName>
</protein>
<keyword evidence="1" id="KW-0732">Signal</keyword>
<comment type="caution">
    <text evidence="4">The sequence shown here is derived from an EMBL/GenBank/DDBJ whole genome shotgun (WGS) entry which is preliminary data.</text>
</comment>
<organism evidence="4 5">
    <name type="scientific">Advenella kashmirensis</name>
    <dbReference type="NCBI Taxonomy" id="310575"/>
    <lineage>
        <taxon>Bacteria</taxon>
        <taxon>Pseudomonadati</taxon>
        <taxon>Pseudomonadota</taxon>
        <taxon>Betaproteobacteria</taxon>
        <taxon>Burkholderiales</taxon>
        <taxon>Alcaligenaceae</taxon>
    </lineage>
</organism>
<dbReference type="SMART" id="SM00079">
    <property type="entry name" value="PBPe"/>
    <property type="match status" value="1"/>
</dbReference>
<dbReference type="GO" id="GO:0016020">
    <property type="term" value="C:membrane"/>
    <property type="evidence" value="ECO:0007669"/>
    <property type="project" value="InterPro"/>
</dbReference>
<dbReference type="SMART" id="SM00062">
    <property type="entry name" value="PBPb"/>
    <property type="match status" value="1"/>
</dbReference>
<evidence type="ECO:0000256" key="1">
    <source>
        <dbReference type="ARBA" id="ARBA00022729"/>
    </source>
</evidence>
<name>A0A356LCM9_9BURK</name>
<evidence type="ECO:0000259" key="3">
    <source>
        <dbReference type="SMART" id="SM00079"/>
    </source>
</evidence>
<dbReference type="GO" id="GO:0015276">
    <property type="term" value="F:ligand-gated monoatomic ion channel activity"/>
    <property type="evidence" value="ECO:0007669"/>
    <property type="project" value="InterPro"/>
</dbReference>
<feature type="domain" description="Ionotropic glutamate receptor C-terminal" evidence="3">
    <location>
        <begin position="36"/>
        <end position="252"/>
    </location>
</feature>
<proteinExistence type="predicted"/>
<dbReference type="SUPFAM" id="SSF53850">
    <property type="entry name" value="Periplasmic binding protein-like II"/>
    <property type="match status" value="1"/>
</dbReference>
<feature type="domain" description="Solute-binding protein family 3/N-terminal" evidence="2">
    <location>
        <begin position="36"/>
        <end position="255"/>
    </location>
</feature>
<dbReference type="Gene3D" id="3.40.190.10">
    <property type="entry name" value="Periplasmic binding protein-like II"/>
    <property type="match status" value="2"/>
</dbReference>
<evidence type="ECO:0000313" key="5">
    <source>
        <dbReference type="Proteomes" id="UP000264036"/>
    </source>
</evidence>
<dbReference type="InterPro" id="IPR001320">
    <property type="entry name" value="Iontro_rcpt_C"/>
</dbReference>
<gene>
    <name evidence="4" type="ORF">DD666_05005</name>
</gene>
<reference evidence="4 5" key="1">
    <citation type="journal article" date="2018" name="Nat. Biotechnol.">
        <title>A standardized bacterial taxonomy based on genome phylogeny substantially revises the tree of life.</title>
        <authorList>
            <person name="Parks D.H."/>
            <person name="Chuvochina M."/>
            <person name="Waite D.W."/>
            <person name="Rinke C."/>
            <person name="Skarshewski A."/>
            <person name="Chaumeil P.A."/>
            <person name="Hugenholtz P."/>
        </authorList>
    </citation>
    <scope>NUCLEOTIDE SEQUENCE [LARGE SCALE GENOMIC DNA]</scope>
    <source>
        <strain evidence="4">UBA10707</strain>
    </source>
</reference>
<dbReference type="Pfam" id="PF00497">
    <property type="entry name" value="SBP_bac_3"/>
    <property type="match status" value="1"/>
</dbReference>
<evidence type="ECO:0000313" key="4">
    <source>
        <dbReference type="EMBL" id="HBP28756.1"/>
    </source>
</evidence>
<dbReference type="PANTHER" id="PTHR35936">
    <property type="entry name" value="MEMBRANE-BOUND LYTIC MUREIN TRANSGLYCOSYLASE F"/>
    <property type="match status" value="1"/>
</dbReference>
<evidence type="ECO:0000259" key="2">
    <source>
        <dbReference type="SMART" id="SM00062"/>
    </source>
</evidence>
<dbReference type="Proteomes" id="UP000264036">
    <property type="component" value="Unassembled WGS sequence"/>
</dbReference>
<dbReference type="EMBL" id="DOEK01000008">
    <property type="protein sequence ID" value="HBP28756.1"/>
    <property type="molecule type" value="Genomic_DNA"/>
</dbReference>